<dbReference type="OrthoDB" id="3153136at2759"/>
<keyword evidence="2" id="KW-0472">Membrane</keyword>
<feature type="transmembrane region" description="Helical" evidence="2">
    <location>
        <begin position="1005"/>
        <end position="1026"/>
    </location>
</feature>
<organism evidence="3 4">
    <name type="scientific">Adineta ricciae</name>
    <name type="common">Rotifer</name>
    <dbReference type="NCBI Taxonomy" id="249248"/>
    <lineage>
        <taxon>Eukaryota</taxon>
        <taxon>Metazoa</taxon>
        <taxon>Spiralia</taxon>
        <taxon>Gnathifera</taxon>
        <taxon>Rotifera</taxon>
        <taxon>Eurotatoria</taxon>
        <taxon>Bdelloidea</taxon>
        <taxon>Adinetida</taxon>
        <taxon>Adinetidae</taxon>
        <taxon>Adineta</taxon>
    </lineage>
</organism>
<feature type="transmembrane region" description="Helical" evidence="2">
    <location>
        <begin position="680"/>
        <end position="698"/>
    </location>
</feature>
<feature type="transmembrane region" description="Helical" evidence="2">
    <location>
        <begin position="192"/>
        <end position="213"/>
    </location>
</feature>
<dbReference type="Gene3D" id="2.130.10.130">
    <property type="entry name" value="Integrin alpha, N-terminal"/>
    <property type="match status" value="1"/>
</dbReference>
<comment type="caution">
    <text evidence="3">The sequence shown here is derived from an EMBL/GenBank/DDBJ whole genome shotgun (WGS) entry which is preliminary data.</text>
</comment>
<reference evidence="3" key="1">
    <citation type="submission" date="2021-02" db="EMBL/GenBank/DDBJ databases">
        <authorList>
            <person name="Nowell W R."/>
        </authorList>
    </citation>
    <scope>NUCLEOTIDE SEQUENCE</scope>
</reference>
<evidence type="ECO:0000256" key="2">
    <source>
        <dbReference type="SAM" id="Phobius"/>
    </source>
</evidence>
<proteinExistence type="predicted"/>
<keyword evidence="1" id="KW-0732">Signal</keyword>
<dbReference type="InterPro" id="IPR028994">
    <property type="entry name" value="Integrin_alpha_N"/>
</dbReference>
<keyword evidence="2" id="KW-1133">Transmembrane helix</keyword>
<dbReference type="Proteomes" id="UP000663852">
    <property type="component" value="Unassembled WGS sequence"/>
</dbReference>
<name>A0A815U4L7_ADIRI</name>
<protein>
    <submittedName>
        <fullName evidence="3">Uncharacterized protein</fullName>
    </submittedName>
</protein>
<feature type="transmembrane region" description="Helical" evidence="2">
    <location>
        <begin position="1065"/>
        <end position="1086"/>
    </location>
</feature>
<dbReference type="PANTHER" id="PTHR46580">
    <property type="entry name" value="SENSOR KINASE-RELATED"/>
    <property type="match status" value="1"/>
</dbReference>
<evidence type="ECO:0000256" key="1">
    <source>
        <dbReference type="ARBA" id="ARBA00022729"/>
    </source>
</evidence>
<evidence type="ECO:0000313" key="4">
    <source>
        <dbReference type="Proteomes" id="UP000663852"/>
    </source>
</evidence>
<gene>
    <name evidence="3" type="ORF">EDS130_LOCUS43489</name>
</gene>
<dbReference type="PANTHER" id="PTHR46580:SF4">
    <property type="entry name" value="ATP_GTP-BINDING PROTEIN"/>
    <property type="match status" value="1"/>
</dbReference>
<dbReference type="SUPFAM" id="SSF69318">
    <property type="entry name" value="Integrin alpha N-terminal domain"/>
    <property type="match status" value="1"/>
</dbReference>
<accession>A0A815U4L7</accession>
<dbReference type="Pfam" id="PF13517">
    <property type="entry name" value="FG-GAP_3"/>
    <property type="match status" value="1"/>
</dbReference>
<feature type="transmembrane region" description="Helical" evidence="2">
    <location>
        <begin position="584"/>
        <end position="605"/>
    </location>
</feature>
<evidence type="ECO:0000313" key="3">
    <source>
        <dbReference type="EMBL" id="CAF1514827.1"/>
    </source>
</evidence>
<dbReference type="InterPro" id="IPR013517">
    <property type="entry name" value="FG-GAP"/>
</dbReference>
<sequence length="1432" mass="165995">MNRINSFLIFLRNTTQTNYFVTSLNTNYIVKAQLASGQSVVAIANQVLYPSRSDTKLCSNENLIANATLSLFQNHFIDINRREQMEPMNNSIIVKGFYIGCYPVEAILQSTLDCLYDIDCLQLLTNYFPKLQHINFNPNNSVLLTKHRNISVNEYFNEFFIFNWSKEINHEKYFNQCLPFNCTYFIKHAMKLSYGITLFISLYGGLIIILRFISSFMIESFIHLQVTIVVLCLFTSLKSEIVTIIERNPSFERYKSLEISYSSNLRCSCSNETISYKNFLSLSPHFHPICSSSFISSEWILNMRDNDRGRISDDWIYYSSSLFQYLSDFCKLSNKTIDESMNRYLSQLFFISSLINENDFQKQFNTSLNQFYRSTLSNFALIINVINLHLKVDQYYTGSHARIVHNLNINLFGNVSMNSIKLAQFKFHLNGIAELNSTKVQCNCVENPSCQIPAAIYYSGSAFLPGNNKKNLFYQISGWIQGCLIIDSLFLSTLECLYENSDCFPLLLSFIEKKRKSLNNQSDVFQPLVYNPQTDFFSPQTKISELFVKMLVDRWNSLISYKLFYDSCSPSLCTYSKEIPKENILGIIIKLISTIGGIVGALKIFTPYLVKFIVRLSKICNIKQEPKEPAQRSTMKMEIKDLIRTIRKILIELNLFSFRDFGSDLDRIKAKNYGQWATRLYLLLYLLSFSILIFYTLIQPNVVIEAFPKPSLDLYKNLKNRHGNQLKCSCSKIASSNNEFIEINSRFHSICSNEFITKKWQIDLSSYSLKDYRRYLLSHFQYLRGLCEISQELINNWKNELSTSLLITIELLSKEDFSNYFQNLIDRNKLFSSIKFSRYLNLIQIINHGNSLITTFGTNYQFISLILNEKQQNYAFTKEEIYDKNCSCGIDPSCTSDAMFIEKNLSIPIQGLKIGCLPSESFHLSTLECFYNQSCLDLLSKWTNSTNSLKPLSIESTRFSLNTTINEFIENFFVEQLSIEMNYSLYYHQCFPLLCSIKFIEKFHVFYLITLFIGLEGGLTIGLKWLSPKLIRFLLQLKRKQATQIHTENSLNLIRISSSRHCSKMIFPICFLLFLIGILILFSFYYSQHISQSTRTTTKHFISTTSLLPSTSSVTSKIPCRSKFEQITINISCSEAILLSIENFNNDNQSDLIISHYIQRNPHLTVLLANRNGTFQDQNLLSMKINETLREMKIIDVNNDQILDLIIIVQREKNIYVLLGNGNGRFALDLILFVRANSDLKGLDVIHLNDDNYLDIIVNDQSSSHFLIFYGKSNGTFHNLPKWIFTRVDGEMSTVITGDFNNDFRLDVAFVYELNGFNYLIYQNNNQSFDIKDKNMITSVQYFNLVLVDDINNDNYLDLIVDFLLPYEIYILFGDGKGKFIEEKFYSSEFRDMNGWININDFNYDHYQDIISINKGASLINPFRTGGHYSGH</sequence>
<dbReference type="EMBL" id="CAJNOJ010000723">
    <property type="protein sequence ID" value="CAF1514827.1"/>
    <property type="molecule type" value="Genomic_DNA"/>
</dbReference>
<keyword evidence="2" id="KW-0812">Transmembrane</keyword>